<evidence type="ECO:0000313" key="3">
    <source>
        <dbReference type="Proteomes" id="UP000253846"/>
    </source>
</evidence>
<reference evidence="2 3" key="1">
    <citation type="submission" date="2018-06" db="EMBL/GenBank/DDBJ databases">
        <authorList>
            <consortium name="Pathogen Informatics"/>
            <person name="Doyle S."/>
        </authorList>
    </citation>
    <scope>NUCLEOTIDE SEQUENCE [LARGE SCALE GENOMIC DNA]</scope>
    <source>
        <strain evidence="2 3">NCTC12860</strain>
    </source>
</reference>
<name>A0A336NE37_BARGR</name>
<protein>
    <submittedName>
        <fullName evidence="2">(3R)-hydroxymyristoyl-ACP dehydratase</fullName>
    </submittedName>
</protein>
<accession>A0A336NE37</accession>
<dbReference type="InterPro" id="IPR054545">
    <property type="entry name" value="ApeI-like"/>
</dbReference>
<gene>
    <name evidence="2" type="ORF">NCTC12860_01671</name>
</gene>
<dbReference type="Proteomes" id="UP000253846">
    <property type="component" value="Unassembled WGS sequence"/>
</dbReference>
<organism evidence="2 3">
    <name type="scientific">Bartonella grahamii</name>
    <dbReference type="NCBI Taxonomy" id="33045"/>
    <lineage>
        <taxon>Bacteria</taxon>
        <taxon>Pseudomonadati</taxon>
        <taxon>Pseudomonadota</taxon>
        <taxon>Alphaproteobacteria</taxon>
        <taxon>Hyphomicrobiales</taxon>
        <taxon>Bartonellaceae</taxon>
        <taxon>Bartonella</taxon>
    </lineage>
</organism>
<feature type="domain" description="ApeI dehydratase-like" evidence="1">
    <location>
        <begin position="159"/>
        <end position="241"/>
    </location>
</feature>
<dbReference type="InterPro" id="IPR029069">
    <property type="entry name" value="HotDog_dom_sf"/>
</dbReference>
<dbReference type="Gene3D" id="3.10.129.10">
    <property type="entry name" value="Hotdog Thioesterase"/>
    <property type="match status" value="1"/>
</dbReference>
<evidence type="ECO:0000313" key="2">
    <source>
        <dbReference type="EMBL" id="SSZ40522.1"/>
    </source>
</evidence>
<dbReference type="EMBL" id="UFTD01000002">
    <property type="protein sequence ID" value="SSZ40522.1"/>
    <property type="molecule type" value="Genomic_DNA"/>
</dbReference>
<dbReference type="AlphaFoldDB" id="A0A336NE37"/>
<dbReference type="RefSeq" id="WP_114648058.1">
    <property type="nucleotide sequence ID" value="NZ_UFTD01000002.1"/>
</dbReference>
<evidence type="ECO:0000259" key="1">
    <source>
        <dbReference type="Pfam" id="PF22818"/>
    </source>
</evidence>
<dbReference type="Pfam" id="PF22818">
    <property type="entry name" value="ApeI-like"/>
    <property type="match status" value="1"/>
</dbReference>
<proteinExistence type="predicted"/>
<dbReference type="SUPFAM" id="SSF54637">
    <property type="entry name" value="Thioesterase/thiol ester dehydrase-isomerase"/>
    <property type="match status" value="1"/>
</dbReference>
<sequence length="265" mass="29755">MAIKHRTEPNFLGICQSITLTAPMRACGQIDISHWELAHNYLKQGLLLEALHQFSVRFATMVAKNSDLTYRYLPVMVEQFFSTTHFDSDRLHVEGHIERINEAYRIHCKASTYDNGKAVIAQAIIMVSKVRFLGSCSQKVALPLLGDLCKISSVTGDSCTFSFNAHHPLFEEHFPSRAVCPGSLLIEMVLALATQGRTKNIASVALKKVKFIEAVYPGDTYQLTIKQDTEYEPGGVFYIHTETKKRSTCGKFSIKYKKEDAPCLT</sequence>